<evidence type="ECO:0000259" key="2">
    <source>
        <dbReference type="Pfam" id="PF13391"/>
    </source>
</evidence>
<feature type="compositionally biased region" description="Basic and acidic residues" evidence="1">
    <location>
        <begin position="381"/>
        <end position="396"/>
    </location>
</feature>
<accession>A0A409X8X1</accession>
<dbReference type="InterPro" id="IPR003615">
    <property type="entry name" value="HNH_nuc"/>
</dbReference>
<sequence length="404" mass="44782">MAATACPEIQVYASFPRVVTLDGALSLHADNWQWVQCLALPLERLEALHFSSKPYKWIRYAIGIIVGAEGDLSSRSDSIDNMDYSAGLPTDSAELYYHTSDEEKQRMFPVDPNIANTSVTSSVATTRRAQFRSKAAVRDGNRCVLSGVPEIFCDAVHLLAHSKGDMYISIYTQRRSRDPARDDVILDIDSIRNGLLLNNFTHRGVGKHVAFLPTPNFAMETSDIDPTAPAPEKRCIAHLFEPTVPAFLGPNAIPSGTALRVSDTPDWPPAILFDAVYASTVLHHFGTQALKRKVTATWNTTFYPDGVTNQAHAEKKARDDLKDVTAEKVHQHTVTREARIETRAGRASCAVPDTFDMLLALPYILVPPNELQATLREAKEKADAAEQRRVKEKVDSWNRQVTAS</sequence>
<gene>
    <name evidence="3" type="ORF">CVT25_014669</name>
</gene>
<proteinExistence type="predicted"/>
<evidence type="ECO:0000313" key="4">
    <source>
        <dbReference type="Proteomes" id="UP000283269"/>
    </source>
</evidence>
<comment type="caution">
    <text evidence="3">The sequence shown here is derived from an EMBL/GenBank/DDBJ whole genome shotgun (WGS) entry which is preliminary data.</text>
</comment>
<keyword evidence="4" id="KW-1185">Reference proteome</keyword>
<name>A0A409X8X1_PSICY</name>
<feature type="region of interest" description="Disordered" evidence="1">
    <location>
        <begin position="381"/>
        <end position="404"/>
    </location>
</feature>
<dbReference type="Proteomes" id="UP000283269">
    <property type="component" value="Unassembled WGS sequence"/>
</dbReference>
<reference evidence="3 4" key="1">
    <citation type="journal article" date="2018" name="Evol. Lett.">
        <title>Horizontal gene cluster transfer increased hallucinogenic mushroom diversity.</title>
        <authorList>
            <person name="Reynolds H.T."/>
            <person name="Vijayakumar V."/>
            <person name="Gluck-Thaler E."/>
            <person name="Korotkin H.B."/>
            <person name="Matheny P.B."/>
            <person name="Slot J.C."/>
        </authorList>
    </citation>
    <scope>NUCLEOTIDE SEQUENCE [LARGE SCALE GENOMIC DNA]</scope>
    <source>
        <strain evidence="3 4">2631</strain>
    </source>
</reference>
<organism evidence="3 4">
    <name type="scientific">Psilocybe cyanescens</name>
    <dbReference type="NCBI Taxonomy" id="93625"/>
    <lineage>
        <taxon>Eukaryota</taxon>
        <taxon>Fungi</taxon>
        <taxon>Dikarya</taxon>
        <taxon>Basidiomycota</taxon>
        <taxon>Agaricomycotina</taxon>
        <taxon>Agaricomycetes</taxon>
        <taxon>Agaricomycetidae</taxon>
        <taxon>Agaricales</taxon>
        <taxon>Agaricineae</taxon>
        <taxon>Strophariaceae</taxon>
        <taxon>Psilocybe</taxon>
    </lineage>
</organism>
<dbReference type="AlphaFoldDB" id="A0A409X8X1"/>
<dbReference type="EMBL" id="NHYD01002352">
    <property type="protein sequence ID" value="PPQ87171.1"/>
    <property type="molecule type" value="Genomic_DNA"/>
</dbReference>
<protein>
    <recommendedName>
        <fullName evidence="2">HNH nuclease domain-containing protein</fullName>
    </recommendedName>
</protein>
<feature type="domain" description="HNH nuclease" evidence="2">
    <location>
        <begin position="143"/>
        <end position="202"/>
    </location>
</feature>
<dbReference type="OrthoDB" id="3269637at2759"/>
<evidence type="ECO:0000313" key="3">
    <source>
        <dbReference type="EMBL" id="PPQ87171.1"/>
    </source>
</evidence>
<evidence type="ECO:0000256" key="1">
    <source>
        <dbReference type="SAM" id="MobiDB-lite"/>
    </source>
</evidence>
<dbReference type="Pfam" id="PF13391">
    <property type="entry name" value="HNH_2"/>
    <property type="match status" value="1"/>
</dbReference>
<dbReference type="InParanoid" id="A0A409X8X1"/>